<comment type="caution">
    <text evidence="4">The sequence shown here is derived from an EMBL/GenBank/DDBJ whole genome shotgun (WGS) entry which is preliminary data.</text>
</comment>
<dbReference type="CDD" id="cd04301">
    <property type="entry name" value="NAT_SF"/>
    <property type="match status" value="2"/>
</dbReference>
<keyword evidence="1" id="KW-0808">Transferase</keyword>
<dbReference type="InterPro" id="IPR000182">
    <property type="entry name" value="GNAT_dom"/>
</dbReference>
<keyword evidence="2" id="KW-0012">Acyltransferase</keyword>
<feature type="domain" description="N-acetyltransferase" evidence="3">
    <location>
        <begin position="1"/>
        <end position="164"/>
    </location>
</feature>
<dbReference type="Proteomes" id="UP001500630">
    <property type="component" value="Unassembled WGS sequence"/>
</dbReference>
<dbReference type="EMBL" id="BAABDQ010000013">
    <property type="protein sequence ID" value="GAA3570608.1"/>
    <property type="molecule type" value="Genomic_DNA"/>
</dbReference>
<dbReference type="SUPFAM" id="SSF55729">
    <property type="entry name" value="Acyl-CoA N-acyltransferases (Nat)"/>
    <property type="match status" value="2"/>
</dbReference>
<protein>
    <submittedName>
        <fullName evidence="4">GNAT family N-acetyltransferase</fullName>
    </submittedName>
</protein>
<evidence type="ECO:0000256" key="2">
    <source>
        <dbReference type="ARBA" id="ARBA00023315"/>
    </source>
</evidence>
<dbReference type="PANTHER" id="PTHR43877">
    <property type="entry name" value="AMINOALKYLPHOSPHONATE N-ACETYLTRANSFERASE-RELATED-RELATED"/>
    <property type="match status" value="1"/>
</dbReference>
<dbReference type="PROSITE" id="PS51186">
    <property type="entry name" value="GNAT"/>
    <property type="match status" value="2"/>
</dbReference>
<evidence type="ECO:0000313" key="4">
    <source>
        <dbReference type="EMBL" id="GAA3570608.1"/>
    </source>
</evidence>
<sequence>MEWGPLTRQDVQPLAELWAATEAADRTGVIYAPGDVAEQLAHPLIDLSAGTLAARDGERIVAVGYLPVRPSAGDAHLMRMWGGVHPDYRRRGLGRQILDWAVRTAPELSAKVFPGLPLELQLDVFDGQAGLVPLAEASGFAPVRWFARMERSLSGDLPAIRTPDGLSVVTWTPELNEGARHVRNASFLDHWGSVSHTPESWVSFTTGSRNFRPDASFVALAGDRAVGVLITHFFDAKSARLGDRQAWIQIIGTLKEWRGKGVASALIAHALTAFASQGYESAGLGVDADNPSGAVGVYSRAGFEVTERSTCYARRITPA</sequence>
<proteinExistence type="predicted"/>
<evidence type="ECO:0000256" key="1">
    <source>
        <dbReference type="ARBA" id="ARBA00022679"/>
    </source>
</evidence>
<gene>
    <name evidence="4" type="ORF">GCM10022419_059310</name>
</gene>
<evidence type="ECO:0000313" key="5">
    <source>
        <dbReference type="Proteomes" id="UP001500630"/>
    </source>
</evidence>
<name>A0ABP6XPS7_9ACTN</name>
<accession>A0ABP6XPS7</accession>
<organism evidence="4 5">
    <name type="scientific">Nonomuraea rosea</name>
    <dbReference type="NCBI Taxonomy" id="638574"/>
    <lineage>
        <taxon>Bacteria</taxon>
        <taxon>Bacillati</taxon>
        <taxon>Actinomycetota</taxon>
        <taxon>Actinomycetes</taxon>
        <taxon>Streptosporangiales</taxon>
        <taxon>Streptosporangiaceae</taxon>
        <taxon>Nonomuraea</taxon>
    </lineage>
</organism>
<keyword evidence="5" id="KW-1185">Reference proteome</keyword>
<dbReference type="Gene3D" id="3.40.630.30">
    <property type="match status" value="1"/>
</dbReference>
<dbReference type="Pfam" id="PF00583">
    <property type="entry name" value="Acetyltransf_1"/>
    <property type="match status" value="1"/>
</dbReference>
<dbReference type="Pfam" id="PF13508">
    <property type="entry name" value="Acetyltransf_7"/>
    <property type="match status" value="1"/>
</dbReference>
<evidence type="ECO:0000259" key="3">
    <source>
        <dbReference type="PROSITE" id="PS51186"/>
    </source>
</evidence>
<dbReference type="InterPro" id="IPR050832">
    <property type="entry name" value="Bact_Acetyltransf"/>
</dbReference>
<feature type="domain" description="N-acetyltransferase" evidence="3">
    <location>
        <begin position="166"/>
        <end position="319"/>
    </location>
</feature>
<reference evidence="5" key="1">
    <citation type="journal article" date="2019" name="Int. J. Syst. Evol. Microbiol.">
        <title>The Global Catalogue of Microorganisms (GCM) 10K type strain sequencing project: providing services to taxonomists for standard genome sequencing and annotation.</title>
        <authorList>
            <consortium name="The Broad Institute Genomics Platform"/>
            <consortium name="The Broad Institute Genome Sequencing Center for Infectious Disease"/>
            <person name="Wu L."/>
            <person name="Ma J."/>
        </authorList>
    </citation>
    <scope>NUCLEOTIDE SEQUENCE [LARGE SCALE GENOMIC DNA]</scope>
    <source>
        <strain evidence="5">JCM 17326</strain>
    </source>
</reference>
<dbReference type="InterPro" id="IPR016181">
    <property type="entry name" value="Acyl_CoA_acyltransferase"/>
</dbReference>
<dbReference type="RefSeq" id="WP_345566752.1">
    <property type="nucleotide sequence ID" value="NZ_BAABDQ010000013.1"/>
</dbReference>